<evidence type="ECO:0000313" key="1">
    <source>
        <dbReference type="EMBL" id="AFA38542.1"/>
    </source>
</evidence>
<reference evidence="1 2" key="1">
    <citation type="journal article" date="2012" name="Stand. Genomic Sci.">
        <title>Complete genome sequence of Pyrobaculum oguniense.</title>
        <authorList>
            <person name="Bernick D.L."/>
            <person name="Karplus K."/>
            <person name="Lui L.M."/>
            <person name="Coker J.K."/>
            <person name="Murphy J.N."/>
            <person name="Chan P.P."/>
            <person name="Cozen A.E."/>
            <person name="Lowe T.M."/>
        </authorList>
    </citation>
    <scope>NUCLEOTIDE SEQUENCE [LARGE SCALE GENOMIC DNA]</scope>
    <source>
        <strain evidence="1 2">TE7</strain>
    </source>
</reference>
<dbReference type="EMBL" id="CP003316">
    <property type="protein sequence ID" value="AFA38542.1"/>
    <property type="molecule type" value="Genomic_DNA"/>
</dbReference>
<dbReference type="STRING" id="698757.Pogu_0515"/>
<protein>
    <submittedName>
        <fullName evidence="1">Uncharacterized protein</fullName>
    </submittedName>
</protein>
<evidence type="ECO:0000313" key="2">
    <source>
        <dbReference type="Proteomes" id="UP000009062"/>
    </source>
</evidence>
<sequence length="76" mass="8283">MVGVEDLRGMAERRGIGEIEYAKIWKKAMGSFGALLREGGGYRAYVGRGGLSSLPSILGAPRRRAHSAPLKARRRL</sequence>
<gene>
    <name evidence="1" type="ordered locus">Pogu_0515</name>
</gene>
<organism evidence="1 2">
    <name type="scientific">Pyrobaculum oguniense (strain DSM 13380 / JCM 10595 / TE7)</name>
    <dbReference type="NCBI Taxonomy" id="698757"/>
    <lineage>
        <taxon>Archaea</taxon>
        <taxon>Thermoproteota</taxon>
        <taxon>Thermoprotei</taxon>
        <taxon>Thermoproteales</taxon>
        <taxon>Thermoproteaceae</taxon>
        <taxon>Pyrobaculum</taxon>
    </lineage>
</organism>
<proteinExistence type="predicted"/>
<dbReference type="AlphaFoldDB" id="H6Q778"/>
<dbReference type="Proteomes" id="UP000009062">
    <property type="component" value="Chromosome"/>
</dbReference>
<keyword evidence="2" id="KW-1185">Reference proteome</keyword>
<name>H6Q778_PYROT</name>
<accession>H6Q778</accession>
<dbReference type="HOGENOM" id="CLU_2646069_0_0_2"/>
<dbReference type="KEGG" id="pog:Pogu_0515"/>